<organism evidence="2 3">
    <name type="scientific">Aspergillus pseudonomiae</name>
    <dbReference type="NCBI Taxonomy" id="1506151"/>
    <lineage>
        <taxon>Eukaryota</taxon>
        <taxon>Fungi</taxon>
        <taxon>Dikarya</taxon>
        <taxon>Ascomycota</taxon>
        <taxon>Pezizomycotina</taxon>
        <taxon>Eurotiomycetes</taxon>
        <taxon>Eurotiomycetidae</taxon>
        <taxon>Eurotiales</taxon>
        <taxon>Aspergillaceae</taxon>
        <taxon>Aspergillus</taxon>
        <taxon>Aspergillus subgen. Circumdati</taxon>
    </lineage>
</organism>
<accession>A0A5N7DAK1</accession>
<feature type="domain" description="F-box" evidence="1">
    <location>
        <begin position="84"/>
        <end position="139"/>
    </location>
</feature>
<dbReference type="GeneID" id="43666887"/>
<dbReference type="SUPFAM" id="SSF81383">
    <property type="entry name" value="F-box domain"/>
    <property type="match status" value="1"/>
</dbReference>
<proteinExistence type="predicted"/>
<evidence type="ECO:0000313" key="2">
    <source>
        <dbReference type="EMBL" id="KAE8403264.1"/>
    </source>
</evidence>
<gene>
    <name evidence="2" type="ORF">BDV37DRAFT_250629</name>
</gene>
<dbReference type="AlphaFoldDB" id="A0A5N7DAK1"/>
<dbReference type="EMBL" id="ML736778">
    <property type="protein sequence ID" value="KAE8403264.1"/>
    <property type="molecule type" value="Genomic_DNA"/>
</dbReference>
<reference evidence="2 3" key="1">
    <citation type="submission" date="2019-04" db="EMBL/GenBank/DDBJ databases">
        <authorList>
            <consortium name="DOE Joint Genome Institute"/>
            <person name="Mondo S."/>
            <person name="Kjaerbolling I."/>
            <person name="Vesth T."/>
            <person name="Frisvad J.C."/>
            <person name="Nybo J.L."/>
            <person name="Theobald S."/>
            <person name="Kildgaard S."/>
            <person name="Isbrandt T."/>
            <person name="Kuo A."/>
            <person name="Sato A."/>
            <person name="Lyhne E.K."/>
            <person name="Kogle M.E."/>
            <person name="Wiebenga A."/>
            <person name="Kun R.S."/>
            <person name="Lubbers R.J."/>
            <person name="Makela M.R."/>
            <person name="Barry K."/>
            <person name="Chovatia M."/>
            <person name="Clum A."/>
            <person name="Daum C."/>
            <person name="Haridas S."/>
            <person name="He G."/>
            <person name="LaButti K."/>
            <person name="Lipzen A."/>
            <person name="Riley R."/>
            <person name="Salamov A."/>
            <person name="Simmons B.A."/>
            <person name="Magnuson J.K."/>
            <person name="Henrissat B."/>
            <person name="Mortensen U.H."/>
            <person name="Larsen T.O."/>
            <person name="Devries R.P."/>
            <person name="Grigoriev I.V."/>
            <person name="Machida M."/>
            <person name="Baker S.E."/>
            <person name="Andersen M.R."/>
            <person name="Cantor M.N."/>
            <person name="Hua S.X."/>
        </authorList>
    </citation>
    <scope>NUCLEOTIDE SEQUENCE [LARGE SCALE GENOMIC DNA]</scope>
    <source>
        <strain evidence="2 3">CBS 119388</strain>
    </source>
</reference>
<dbReference type="RefSeq" id="XP_031940583.1">
    <property type="nucleotide sequence ID" value="XM_032082196.1"/>
</dbReference>
<keyword evidence="3" id="KW-1185">Reference proteome</keyword>
<evidence type="ECO:0000313" key="3">
    <source>
        <dbReference type="Proteomes" id="UP000325579"/>
    </source>
</evidence>
<sequence>MSRSLDTAMNSSQEMVDCGQQEMSQTQGRSKTSLAFIMRQRLRRAFSINMIFSLQRLTEKWVASLETGHWPSTRGQGRAHISGGCYLLKLPTELLLHIISHLSEVSRATLALTCRKLFLLDYAVLNSECLSFSHDFAPLFKHYRNEYNLATPRWELIKLLQNRRWLACSRCLQLHTPTSFPQRERKHQPEDRGCNLGSFAGVVDLCPCIKLTFRGKMNLVELLRVRQKALTALATQFGAGAREPFCWHSCTMNYGSSKIKIRILPDLDENDVLKVRVEYQLAIKAGQLGKEDSMIPRLGCAHRAVDLWLASVCNTYGDFGWTPSHVSTCSLCNSTLTCLRKGPLRVGEGSGQAVYDFYVERCLGIGNLSVPDDQWACQRSHPVGDRRAVGDCDERCPWSPHKYHFRS</sequence>
<protein>
    <recommendedName>
        <fullName evidence="1">F-box domain-containing protein</fullName>
    </recommendedName>
</protein>
<dbReference type="InterPro" id="IPR001810">
    <property type="entry name" value="F-box_dom"/>
</dbReference>
<dbReference type="Proteomes" id="UP000325579">
    <property type="component" value="Unassembled WGS sequence"/>
</dbReference>
<dbReference type="OrthoDB" id="3766406at2759"/>
<dbReference type="InterPro" id="IPR036047">
    <property type="entry name" value="F-box-like_dom_sf"/>
</dbReference>
<name>A0A5N7DAK1_9EURO</name>
<evidence type="ECO:0000259" key="1">
    <source>
        <dbReference type="PROSITE" id="PS50181"/>
    </source>
</evidence>
<dbReference type="PROSITE" id="PS50181">
    <property type="entry name" value="FBOX"/>
    <property type="match status" value="1"/>
</dbReference>
<dbReference type="Pfam" id="PF12937">
    <property type="entry name" value="F-box-like"/>
    <property type="match status" value="1"/>
</dbReference>